<feature type="region of interest" description="Disordered" evidence="1">
    <location>
        <begin position="95"/>
        <end position="118"/>
    </location>
</feature>
<accession>A0ABQ8S3W0</accession>
<evidence type="ECO:0000256" key="1">
    <source>
        <dbReference type="SAM" id="MobiDB-lite"/>
    </source>
</evidence>
<proteinExistence type="predicted"/>
<evidence type="ECO:0000313" key="2">
    <source>
        <dbReference type="EMBL" id="KAJ4428566.1"/>
    </source>
</evidence>
<reference evidence="2 3" key="1">
    <citation type="journal article" date="2022" name="Allergy">
        <title>Genome assembly and annotation of Periplaneta americana reveal a comprehensive cockroach allergen profile.</title>
        <authorList>
            <person name="Wang L."/>
            <person name="Xiong Q."/>
            <person name="Saelim N."/>
            <person name="Wang L."/>
            <person name="Nong W."/>
            <person name="Wan A.T."/>
            <person name="Shi M."/>
            <person name="Liu X."/>
            <person name="Cao Q."/>
            <person name="Hui J.H.L."/>
            <person name="Sookrung N."/>
            <person name="Leung T.F."/>
            <person name="Tungtrongchitr A."/>
            <person name="Tsui S.K.W."/>
        </authorList>
    </citation>
    <scope>NUCLEOTIDE SEQUENCE [LARGE SCALE GENOMIC DNA]</scope>
    <source>
        <strain evidence="2">PWHHKU_190912</strain>
    </source>
</reference>
<dbReference type="PANTHER" id="PTHR10241:SF25">
    <property type="entry name" value="TOMOSYN, ISOFORM C"/>
    <property type="match status" value="1"/>
</dbReference>
<keyword evidence="3" id="KW-1185">Reference proteome</keyword>
<protein>
    <submittedName>
        <fullName evidence="2">Uncharacterized protein</fullName>
    </submittedName>
</protein>
<dbReference type="EMBL" id="JAJSOF020000037">
    <property type="protein sequence ID" value="KAJ4428566.1"/>
    <property type="molecule type" value="Genomic_DNA"/>
</dbReference>
<name>A0ABQ8S3W0_PERAM</name>
<comment type="caution">
    <text evidence="2">The sequence shown here is derived from an EMBL/GenBank/DDBJ whole genome shotgun (WGS) entry which is preliminary data.</text>
</comment>
<gene>
    <name evidence="2" type="ORF">ANN_24610</name>
</gene>
<evidence type="ECO:0000313" key="3">
    <source>
        <dbReference type="Proteomes" id="UP001148838"/>
    </source>
</evidence>
<dbReference type="PANTHER" id="PTHR10241">
    <property type="entry name" value="LETHAL 2 GIANT LARVAE PROTEIN"/>
    <property type="match status" value="1"/>
</dbReference>
<feature type="compositionally biased region" description="Basic and acidic residues" evidence="1">
    <location>
        <begin position="95"/>
        <end position="113"/>
    </location>
</feature>
<dbReference type="Proteomes" id="UP001148838">
    <property type="component" value="Unassembled WGS sequence"/>
</dbReference>
<sequence>MLMQPLGLLLACRQANELRGLGSEDQATTPRLALRTTGSRQTWFSLEMNNDRENETSSARKAENTHGNVVLRRVLDVKTDCYEISTLTKCYFENDERDSKRSGNDEPRPERQMQRTQRARAAITLPLLMEEIPVVIRREMWFQHDGAPPHFSLVVRTHPNKSYREKWIEGGGPVPLGRPGVDSHCRHEGEGAVLQIQFLLNEGALITATSDDSLHLWNFRQKKPEVVHSLKFQRERKLEVSSQKKKKKKQRRILTEEGLHDIRNRLEYSPRKYIRRLAQVGISYGKLTDRKRDHAFFNRTLPLLTLRIFS</sequence>
<organism evidence="2 3">
    <name type="scientific">Periplaneta americana</name>
    <name type="common">American cockroach</name>
    <name type="synonym">Blatta americana</name>
    <dbReference type="NCBI Taxonomy" id="6978"/>
    <lineage>
        <taxon>Eukaryota</taxon>
        <taxon>Metazoa</taxon>
        <taxon>Ecdysozoa</taxon>
        <taxon>Arthropoda</taxon>
        <taxon>Hexapoda</taxon>
        <taxon>Insecta</taxon>
        <taxon>Pterygota</taxon>
        <taxon>Neoptera</taxon>
        <taxon>Polyneoptera</taxon>
        <taxon>Dictyoptera</taxon>
        <taxon>Blattodea</taxon>
        <taxon>Blattoidea</taxon>
        <taxon>Blattidae</taxon>
        <taxon>Blattinae</taxon>
        <taxon>Periplaneta</taxon>
    </lineage>
</organism>